<name>A0A0A9G8L0_ARUDO</name>
<keyword evidence="3" id="KW-0677">Repeat</keyword>
<organism evidence="6">
    <name type="scientific">Arundo donax</name>
    <name type="common">Giant reed</name>
    <name type="synonym">Donax arundinaceus</name>
    <dbReference type="NCBI Taxonomy" id="35708"/>
    <lineage>
        <taxon>Eukaryota</taxon>
        <taxon>Viridiplantae</taxon>
        <taxon>Streptophyta</taxon>
        <taxon>Embryophyta</taxon>
        <taxon>Tracheophyta</taxon>
        <taxon>Spermatophyta</taxon>
        <taxon>Magnoliopsida</taxon>
        <taxon>Liliopsida</taxon>
        <taxon>Poales</taxon>
        <taxon>Poaceae</taxon>
        <taxon>PACMAD clade</taxon>
        <taxon>Arundinoideae</taxon>
        <taxon>Arundineae</taxon>
        <taxon>Arundo</taxon>
    </lineage>
</organism>
<keyword evidence="4" id="KW-0539">Nucleus</keyword>
<evidence type="ECO:0000256" key="5">
    <source>
        <dbReference type="SAM" id="MobiDB-lite"/>
    </source>
</evidence>
<evidence type="ECO:0000256" key="4">
    <source>
        <dbReference type="ARBA" id="ARBA00023242"/>
    </source>
</evidence>
<evidence type="ECO:0000313" key="6">
    <source>
        <dbReference type="EMBL" id="JAE21410.1"/>
    </source>
</evidence>
<dbReference type="PANTHER" id="PTHR19865:SF0">
    <property type="entry name" value="U3 SMALL NUCLEOLAR RNA-INTERACTING PROTEIN 2"/>
    <property type="match status" value="1"/>
</dbReference>
<dbReference type="PANTHER" id="PTHR19865">
    <property type="entry name" value="U3 SMALL NUCLEOLAR RNA INTERACTING PROTEIN 2"/>
    <property type="match status" value="1"/>
</dbReference>
<dbReference type="InterPro" id="IPR015943">
    <property type="entry name" value="WD40/YVTN_repeat-like_dom_sf"/>
</dbReference>
<dbReference type="GO" id="GO:0034511">
    <property type="term" value="F:U3 snoRNA binding"/>
    <property type="evidence" value="ECO:0007669"/>
    <property type="project" value="InterPro"/>
</dbReference>
<feature type="compositionally biased region" description="Basic and acidic residues" evidence="5">
    <location>
        <begin position="29"/>
        <end position="40"/>
    </location>
</feature>
<feature type="compositionally biased region" description="Polar residues" evidence="5">
    <location>
        <begin position="16"/>
        <end position="25"/>
    </location>
</feature>
<feature type="region of interest" description="Disordered" evidence="5">
    <location>
        <begin position="13"/>
        <end position="42"/>
    </location>
</feature>
<dbReference type="SUPFAM" id="SSF50978">
    <property type="entry name" value="WD40 repeat-like"/>
    <property type="match status" value="1"/>
</dbReference>
<keyword evidence="2" id="KW-0853">WD repeat</keyword>
<dbReference type="InterPro" id="IPR039241">
    <property type="entry name" value="Rrp9-like"/>
</dbReference>
<comment type="subcellular location">
    <subcellularLocation>
        <location evidence="1">Nucleus</location>
    </subcellularLocation>
</comment>
<dbReference type="GO" id="GO:0032040">
    <property type="term" value="C:small-subunit processome"/>
    <property type="evidence" value="ECO:0007669"/>
    <property type="project" value="TreeGrafter"/>
</dbReference>
<evidence type="ECO:0000256" key="1">
    <source>
        <dbReference type="ARBA" id="ARBA00004123"/>
    </source>
</evidence>
<sequence length="143" mass="15510">MRKKPTHIIKNAHPISRNNVDSLNNDDQELPKENGLHKPENVSSAQSWVSAVATRKGSDLAASGAGNGLVRLWAIEPDSKGIQPLFDLKLDGFVNALALAKSGCFIVAGVGQEPRLGRWGCVRSVQNGVVIHPIRLKEEKEDL</sequence>
<reference evidence="6" key="2">
    <citation type="journal article" date="2015" name="Data Brief">
        <title>Shoot transcriptome of the giant reed, Arundo donax.</title>
        <authorList>
            <person name="Barrero R.A."/>
            <person name="Guerrero F.D."/>
            <person name="Moolhuijzen P."/>
            <person name="Goolsby J.A."/>
            <person name="Tidwell J."/>
            <person name="Bellgard S.E."/>
            <person name="Bellgard M.I."/>
        </authorList>
    </citation>
    <scope>NUCLEOTIDE SEQUENCE</scope>
    <source>
        <tissue evidence="6">Shoot tissue taken approximately 20 cm above the soil surface</tissue>
    </source>
</reference>
<reference evidence="6" key="1">
    <citation type="submission" date="2014-09" db="EMBL/GenBank/DDBJ databases">
        <authorList>
            <person name="Magalhaes I.L.F."/>
            <person name="Oliveira U."/>
            <person name="Santos F.R."/>
            <person name="Vidigal T.H.D.A."/>
            <person name="Brescovit A.D."/>
            <person name="Santos A.J."/>
        </authorList>
    </citation>
    <scope>NUCLEOTIDE SEQUENCE</scope>
    <source>
        <tissue evidence="6">Shoot tissue taken approximately 20 cm above the soil surface</tissue>
    </source>
</reference>
<dbReference type="Gene3D" id="2.130.10.10">
    <property type="entry name" value="YVTN repeat-like/Quinoprotein amine dehydrogenase"/>
    <property type="match status" value="1"/>
</dbReference>
<dbReference type="AlphaFoldDB" id="A0A0A9G8L0"/>
<evidence type="ECO:0000256" key="3">
    <source>
        <dbReference type="ARBA" id="ARBA00022737"/>
    </source>
</evidence>
<accession>A0A0A9G8L0</accession>
<proteinExistence type="predicted"/>
<dbReference type="EMBL" id="GBRH01176486">
    <property type="protein sequence ID" value="JAE21410.1"/>
    <property type="molecule type" value="Transcribed_RNA"/>
</dbReference>
<evidence type="ECO:0000256" key="2">
    <source>
        <dbReference type="ARBA" id="ARBA00022574"/>
    </source>
</evidence>
<protein>
    <submittedName>
        <fullName evidence="6">Uncharacterized protein</fullName>
    </submittedName>
</protein>
<dbReference type="InterPro" id="IPR036322">
    <property type="entry name" value="WD40_repeat_dom_sf"/>
</dbReference>